<dbReference type="Gene3D" id="3.40.50.300">
    <property type="entry name" value="P-loop containing nucleotide triphosphate hydrolases"/>
    <property type="match status" value="1"/>
</dbReference>
<feature type="domain" description="NB-ARC" evidence="3">
    <location>
        <begin position="54"/>
        <end position="223"/>
    </location>
</feature>
<dbReference type="PRINTS" id="PR00364">
    <property type="entry name" value="DISEASERSIST"/>
</dbReference>
<protein>
    <submittedName>
        <fullName evidence="6">Disease resistance protein RGA3</fullName>
    </submittedName>
</protein>
<dbReference type="InterPro" id="IPR002182">
    <property type="entry name" value="NB-ARC"/>
</dbReference>
<reference evidence="6" key="1">
    <citation type="submission" date="2025-08" db="UniProtKB">
        <authorList>
            <consortium name="RefSeq"/>
        </authorList>
    </citation>
    <scope>IDENTIFICATION</scope>
</reference>
<evidence type="ECO:0000256" key="2">
    <source>
        <dbReference type="ARBA" id="ARBA00022821"/>
    </source>
</evidence>
<name>A0AAJ6U1N2_POPEU</name>
<dbReference type="FunFam" id="3.40.50.300:FF:001091">
    <property type="entry name" value="Probable disease resistance protein At1g61300"/>
    <property type="match status" value="1"/>
</dbReference>
<feature type="domain" description="Disease resistance protein winged helix" evidence="4">
    <location>
        <begin position="308"/>
        <end position="333"/>
    </location>
</feature>
<sequence>MAHKVKNVTEKLDDIANEKNKFILTEGVGENEADRFDWRITSSLVNESEIFGRDKEKEELTSLLLANSDDLCVCVPCGMGGLGKTTLAQLVYNDASVKGHFDLRIWVCVSVDFDIRRLSRGIIESVEGNPCTIQELDTLQRLLQEKLIGRRFLLVLDDVWDHYHEKWNELKDALRVGARGCAVIITTRLKQVADKMATIPVHLMGRLSEDDSWLLFERLAFGMRRSEEYVHLESTGKAIVDKCSGVPLALKSLGSLMRLKRHEQQWSSIKESEIWNLPDEGGTILPALKLSYNNLPPHLKQCFGFCCIFPKDYVMKKDQLVKLWMANGFIDPEG</sequence>
<organism evidence="5 6">
    <name type="scientific">Populus euphratica</name>
    <name type="common">Euphrates poplar</name>
    <dbReference type="NCBI Taxonomy" id="75702"/>
    <lineage>
        <taxon>Eukaryota</taxon>
        <taxon>Viridiplantae</taxon>
        <taxon>Streptophyta</taxon>
        <taxon>Embryophyta</taxon>
        <taxon>Tracheophyta</taxon>
        <taxon>Spermatophyta</taxon>
        <taxon>Magnoliopsida</taxon>
        <taxon>eudicotyledons</taxon>
        <taxon>Gunneridae</taxon>
        <taxon>Pentapetalae</taxon>
        <taxon>rosids</taxon>
        <taxon>fabids</taxon>
        <taxon>Malpighiales</taxon>
        <taxon>Salicaceae</taxon>
        <taxon>Saliceae</taxon>
        <taxon>Populus</taxon>
    </lineage>
</organism>
<dbReference type="Proteomes" id="UP000694918">
    <property type="component" value="Unplaced"/>
</dbReference>
<keyword evidence="1" id="KW-0677">Repeat</keyword>
<dbReference type="Gene3D" id="1.10.8.430">
    <property type="entry name" value="Helical domain of apoptotic protease-activating factors"/>
    <property type="match status" value="1"/>
</dbReference>
<gene>
    <name evidence="6" type="primary">LOC105123438</name>
</gene>
<proteinExistence type="predicted"/>
<dbReference type="InterPro" id="IPR027417">
    <property type="entry name" value="P-loop_NTPase"/>
</dbReference>
<dbReference type="PANTHER" id="PTHR36766:SF47">
    <property type="entry name" value="NB-ARC DOMAIN-CONTAINING PROTEIN"/>
    <property type="match status" value="1"/>
</dbReference>
<evidence type="ECO:0000313" key="5">
    <source>
        <dbReference type="Proteomes" id="UP000694918"/>
    </source>
</evidence>
<dbReference type="GeneID" id="105123438"/>
<evidence type="ECO:0000259" key="4">
    <source>
        <dbReference type="Pfam" id="PF23559"/>
    </source>
</evidence>
<evidence type="ECO:0000259" key="3">
    <source>
        <dbReference type="Pfam" id="PF00931"/>
    </source>
</evidence>
<dbReference type="Pfam" id="PF23559">
    <property type="entry name" value="WHD_DRP"/>
    <property type="match status" value="1"/>
</dbReference>
<dbReference type="RefSeq" id="XP_011021328.1">
    <property type="nucleotide sequence ID" value="XM_011023026.1"/>
</dbReference>
<dbReference type="Pfam" id="PF00931">
    <property type="entry name" value="NB-ARC"/>
    <property type="match status" value="1"/>
</dbReference>
<dbReference type="PANTHER" id="PTHR36766">
    <property type="entry name" value="PLANT BROAD-SPECTRUM MILDEW RESISTANCE PROTEIN RPW8"/>
    <property type="match status" value="1"/>
</dbReference>
<dbReference type="InterPro" id="IPR058922">
    <property type="entry name" value="WHD_DRP"/>
</dbReference>
<evidence type="ECO:0000256" key="1">
    <source>
        <dbReference type="ARBA" id="ARBA00022737"/>
    </source>
</evidence>
<keyword evidence="2" id="KW-0611">Plant defense</keyword>
<keyword evidence="5" id="KW-1185">Reference proteome</keyword>
<dbReference type="AlphaFoldDB" id="A0AAJ6U1N2"/>
<dbReference type="GO" id="GO:0006952">
    <property type="term" value="P:defense response"/>
    <property type="evidence" value="ECO:0007669"/>
    <property type="project" value="UniProtKB-KW"/>
</dbReference>
<accession>A0AAJ6U1N2</accession>
<dbReference type="SUPFAM" id="SSF52540">
    <property type="entry name" value="P-loop containing nucleoside triphosphate hydrolases"/>
    <property type="match status" value="1"/>
</dbReference>
<dbReference type="GO" id="GO:0043531">
    <property type="term" value="F:ADP binding"/>
    <property type="evidence" value="ECO:0007669"/>
    <property type="project" value="InterPro"/>
</dbReference>
<dbReference type="KEGG" id="peu:105123438"/>
<dbReference type="InterPro" id="IPR042197">
    <property type="entry name" value="Apaf_helical"/>
</dbReference>
<evidence type="ECO:0000313" key="6">
    <source>
        <dbReference type="RefSeq" id="XP_011021328.1"/>
    </source>
</evidence>